<name>A0A117NK74_PENFR</name>
<feature type="compositionally biased region" description="Basic residues" evidence="1">
    <location>
        <begin position="61"/>
        <end position="82"/>
    </location>
</feature>
<protein>
    <submittedName>
        <fullName evidence="2">Uncharacterized protein</fullName>
    </submittedName>
</protein>
<dbReference type="Proteomes" id="UP000055045">
    <property type="component" value="Unassembled WGS sequence"/>
</dbReference>
<evidence type="ECO:0000313" key="2">
    <source>
        <dbReference type="EMBL" id="KUM55625.1"/>
    </source>
</evidence>
<comment type="caution">
    <text evidence="2">The sequence shown here is derived from an EMBL/GenBank/DDBJ whole genome shotgun (WGS) entry which is preliminary data.</text>
</comment>
<keyword evidence="3" id="KW-1185">Reference proteome</keyword>
<dbReference type="AlphaFoldDB" id="A0A117NK74"/>
<dbReference type="EMBL" id="LLXE01000733">
    <property type="protein sequence ID" value="KUM55625.1"/>
    <property type="molecule type" value="Genomic_DNA"/>
</dbReference>
<organism evidence="2 3">
    <name type="scientific">Penicillium freii</name>
    <dbReference type="NCBI Taxonomy" id="48697"/>
    <lineage>
        <taxon>Eukaryota</taxon>
        <taxon>Fungi</taxon>
        <taxon>Dikarya</taxon>
        <taxon>Ascomycota</taxon>
        <taxon>Pezizomycotina</taxon>
        <taxon>Eurotiomycetes</taxon>
        <taxon>Eurotiomycetidae</taxon>
        <taxon>Eurotiales</taxon>
        <taxon>Aspergillaceae</taxon>
        <taxon>Penicillium</taxon>
    </lineage>
</organism>
<sequence length="82" mass="9324">MSEDYVVHVEVHGGCEILIELLSKLSYEDEGSIAISAAGLKFMLRARSSMKEGECYSMKKQTIRGRQKRRMTPRRIHQPPAS</sequence>
<evidence type="ECO:0000313" key="3">
    <source>
        <dbReference type="Proteomes" id="UP000055045"/>
    </source>
</evidence>
<reference evidence="2 3" key="1">
    <citation type="submission" date="2015-10" db="EMBL/GenBank/DDBJ databases">
        <title>Genome sequencing of Penicillium freii.</title>
        <authorList>
            <person name="Nguyen H.D."/>
            <person name="Visagie C.M."/>
            <person name="Seifert K.A."/>
        </authorList>
    </citation>
    <scope>NUCLEOTIDE SEQUENCE [LARGE SCALE GENOMIC DNA]</scope>
    <source>
        <strain evidence="2 3">DAOM 242723</strain>
    </source>
</reference>
<feature type="region of interest" description="Disordered" evidence="1">
    <location>
        <begin position="58"/>
        <end position="82"/>
    </location>
</feature>
<evidence type="ECO:0000256" key="1">
    <source>
        <dbReference type="SAM" id="MobiDB-lite"/>
    </source>
</evidence>
<accession>A0A117NK74</accession>
<gene>
    <name evidence="2" type="ORF">ACN42_g11621</name>
</gene>
<proteinExistence type="predicted"/>